<feature type="compositionally biased region" description="Polar residues" evidence="1">
    <location>
        <begin position="125"/>
        <end position="139"/>
    </location>
</feature>
<name>A0A8J8Q395_9EURY</name>
<feature type="region of interest" description="Disordered" evidence="1">
    <location>
        <begin position="1"/>
        <end position="39"/>
    </location>
</feature>
<accession>A0A8J8Q395</accession>
<gene>
    <name evidence="2" type="ORF">CV102_12810</name>
</gene>
<dbReference type="Gene3D" id="3.40.50.410">
    <property type="entry name" value="von Willebrand factor, type A domain"/>
    <property type="match status" value="1"/>
</dbReference>
<reference evidence="2" key="1">
    <citation type="submission" date="2017-11" db="EMBL/GenBank/DDBJ databases">
        <authorList>
            <person name="Kajale S.C."/>
            <person name="Sharma A."/>
        </authorList>
    </citation>
    <scope>NUCLEOTIDE SEQUENCE</scope>
    <source>
        <strain evidence="2">LS1_42</strain>
    </source>
</reference>
<dbReference type="EMBL" id="PHNJ01000006">
    <property type="protein sequence ID" value="TYL38082.1"/>
    <property type="molecule type" value="Genomic_DNA"/>
</dbReference>
<protein>
    <submittedName>
        <fullName evidence="2">VWA containing CoxE-like protein</fullName>
    </submittedName>
</protein>
<feature type="compositionally biased region" description="Basic and acidic residues" evidence="1">
    <location>
        <begin position="148"/>
        <end position="167"/>
    </location>
</feature>
<organism evidence="2 3">
    <name type="scientific">Natronococcus pandeyae</name>
    <dbReference type="NCBI Taxonomy" id="2055836"/>
    <lineage>
        <taxon>Archaea</taxon>
        <taxon>Methanobacteriati</taxon>
        <taxon>Methanobacteriota</taxon>
        <taxon>Stenosarchaea group</taxon>
        <taxon>Halobacteria</taxon>
        <taxon>Halobacteriales</taxon>
        <taxon>Natrialbaceae</taxon>
        <taxon>Natronococcus</taxon>
    </lineage>
</organism>
<dbReference type="AlphaFoldDB" id="A0A8J8Q395"/>
<dbReference type="InterPro" id="IPR036465">
    <property type="entry name" value="vWFA_dom_sf"/>
</dbReference>
<dbReference type="PANTHER" id="PTHR39338:SF6">
    <property type="entry name" value="BLL5662 PROTEIN"/>
    <property type="match status" value="1"/>
</dbReference>
<feature type="compositionally biased region" description="Acidic residues" evidence="1">
    <location>
        <begin position="180"/>
        <end position="189"/>
    </location>
</feature>
<dbReference type="InterPro" id="IPR008912">
    <property type="entry name" value="Uncharacterised_CoxE"/>
</dbReference>
<evidence type="ECO:0000256" key="1">
    <source>
        <dbReference type="SAM" id="MobiDB-lite"/>
    </source>
</evidence>
<feature type="region of interest" description="Disordered" evidence="1">
    <location>
        <begin position="125"/>
        <end position="198"/>
    </location>
</feature>
<dbReference type="CDD" id="cd00198">
    <property type="entry name" value="vWFA"/>
    <property type="match status" value="1"/>
</dbReference>
<keyword evidence="3" id="KW-1185">Reference proteome</keyword>
<evidence type="ECO:0000313" key="2">
    <source>
        <dbReference type="EMBL" id="TYL38082.1"/>
    </source>
</evidence>
<dbReference type="Proteomes" id="UP000766904">
    <property type="component" value="Unassembled WGS sequence"/>
</dbReference>
<sequence>MSAEGGRRRVADRRRPARGPRPGGPRRSRTDGGTVTGGTESAALEAVRDHVLSEVVTFADALRAEGATVPPTATVTAARAVAALPESDETRVRAALRTTLVSQRADIDAFERLFPVFWENLTGSGTDESSAASDGTTQPFAVPQAGESNRDGRDRDETGESIDRTERAQSVVPESNAPADGDDESDTERDDGHVFRALSTRTGRSERLVVDDIAIPGADVREPLERIGRALGRKRGRRLSDDPAGSKLNVRRTLRRSFGTGGTVLEVDRRSYDQTAVNAIVLVDVSRSVLDSIDRGFLLGVLRQMRADWRSVRVFFFDTSLREVTAQFDEPSSDRAIAALERAETEWGGGTRIGHALSTLRTDYADAVDRETAVLVISDGLEVGELDRLERGMVWLSRRADSVLWLNPLAVDAEYEPTCRGMAVASPYVDGLFGFARPADLEEIARQLSLRGVHGRIGYVYDGRGDSARRPRGRGWARSDTASEGDER</sequence>
<evidence type="ECO:0000313" key="3">
    <source>
        <dbReference type="Proteomes" id="UP000766904"/>
    </source>
</evidence>
<comment type="caution">
    <text evidence="2">The sequence shown here is derived from an EMBL/GenBank/DDBJ whole genome shotgun (WGS) entry which is preliminary data.</text>
</comment>
<dbReference type="PANTHER" id="PTHR39338">
    <property type="entry name" value="BLL5662 PROTEIN-RELATED"/>
    <property type="match status" value="1"/>
</dbReference>
<proteinExistence type="predicted"/>
<dbReference type="SUPFAM" id="SSF53300">
    <property type="entry name" value="vWA-like"/>
    <property type="match status" value="1"/>
</dbReference>
<dbReference type="Pfam" id="PF05762">
    <property type="entry name" value="VWA_CoxE"/>
    <property type="match status" value="1"/>
</dbReference>
<feature type="region of interest" description="Disordered" evidence="1">
    <location>
        <begin position="468"/>
        <end position="488"/>
    </location>
</feature>